<dbReference type="GO" id="GO:0016757">
    <property type="term" value="F:glycosyltransferase activity"/>
    <property type="evidence" value="ECO:0007669"/>
    <property type="project" value="UniProtKB-ARBA"/>
</dbReference>
<gene>
    <name evidence="3" type="ORF">Q31a_45030</name>
</gene>
<organism evidence="3 4">
    <name type="scientific">Aureliella helgolandensis</name>
    <dbReference type="NCBI Taxonomy" id="2527968"/>
    <lineage>
        <taxon>Bacteria</taxon>
        <taxon>Pseudomonadati</taxon>
        <taxon>Planctomycetota</taxon>
        <taxon>Planctomycetia</taxon>
        <taxon>Pirellulales</taxon>
        <taxon>Pirellulaceae</taxon>
        <taxon>Aureliella</taxon>
    </lineage>
</organism>
<name>A0A518GBY5_9BACT</name>
<dbReference type="KEGG" id="ahel:Q31a_45030"/>
<dbReference type="PANTHER" id="PTHR46401:SF2">
    <property type="entry name" value="GLYCOSYLTRANSFERASE WBBK-RELATED"/>
    <property type="match status" value="1"/>
</dbReference>
<proteinExistence type="predicted"/>
<dbReference type="Pfam" id="PF13579">
    <property type="entry name" value="Glyco_trans_4_4"/>
    <property type="match status" value="1"/>
</dbReference>
<sequence length="409" mass="45581">MKLLVISHFYPPLNRMASSRPLGWAQLGQKLGHSVTVLTSAKHEFHGPLSLLPDTSGATLIEVEYPLVGLMKRLPSELLRKVAFRVLKFLWLLRALALVLFDPRLKGVDVVISTYSPVSTILLGYAYRKLRRKCVWVVDYRDLWTDNSYRAGRGRLAEWYGRKVQRVLLRAASLITTVSESLRDQLRKLVPDKPVTVIYNGFDALDDAEARVTTADHEAKEDACKIVYTGTIYTGKRSPEPLFKAVNELLLEGKITRTQLQLEFLGDRLGNVPQLLKSYDLESCAHCPGQLSRELSYQSQRNASLLLMLGSNDPGILTGKIFEYLAAEKPILALGDEADSAVGKLLSSTGCGVAVGTDVEEIKSLVSALVREKRFDPYAPIQTEVDRYSRDSQGKALFEQIAELQDAPC</sequence>
<dbReference type="Proteomes" id="UP000318017">
    <property type="component" value="Chromosome"/>
</dbReference>
<accession>A0A518GBY5</accession>
<keyword evidence="1" id="KW-0808">Transferase</keyword>
<evidence type="ECO:0000256" key="1">
    <source>
        <dbReference type="ARBA" id="ARBA00022679"/>
    </source>
</evidence>
<dbReference type="RefSeq" id="WP_197355435.1">
    <property type="nucleotide sequence ID" value="NZ_CP036298.1"/>
</dbReference>
<dbReference type="Gene3D" id="3.40.50.2000">
    <property type="entry name" value="Glycogen Phosphorylase B"/>
    <property type="match status" value="2"/>
</dbReference>
<dbReference type="PANTHER" id="PTHR46401">
    <property type="entry name" value="GLYCOSYLTRANSFERASE WBBK-RELATED"/>
    <property type="match status" value="1"/>
</dbReference>
<dbReference type="AlphaFoldDB" id="A0A518GBY5"/>
<evidence type="ECO:0000259" key="2">
    <source>
        <dbReference type="Pfam" id="PF13579"/>
    </source>
</evidence>
<evidence type="ECO:0000313" key="3">
    <source>
        <dbReference type="EMBL" id="QDV26131.1"/>
    </source>
</evidence>
<dbReference type="GO" id="GO:0009103">
    <property type="term" value="P:lipopolysaccharide biosynthetic process"/>
    <property type="evidence" value="ECO:0007669"/>
    <property type="project" value="TreeGrafter"/>
</dbReference>
<evidence type="ECO:0000313" key="4">
    <source>
        <dbReference type="Proteomes" id="UP000318017"/>
    </source>
</evidence>
<protein>
    <recommendedName>
        <fullName evidence="2">Glycosyltransferase subfamily 4-like N-terminal domain-containing protein</fullName>
    </recommendedName>
</protein>
<reference evidence="3 4" key="1">
    <citation type="submission" date="2019-02" db="EMBL/GenBank/DDBJ databases">
        <title>Deep-cultivation of Planctomycetes and their phenomic and genomic characterization uncovers novel biology.</title>
        <authorList>
            <person name="Wiegand S."/>
            <person name="Jogler M."/>
            <person name="Boedeker C."/>
            <person name="Pinto D."/>
            <person name="Vollmers J."/>
            <person name="Rivas-Marin E."/>
            <person name="Kohn T."/>
            <person name="Peeters S.H."/>
            <person name="Heuer A."/>
            <person name="Rast P."/>
            <person name="Oberbeckmann S."/>
            <person name="Bunk B."/>
            <person name="Jeske O."/>
            <person name="Meyerdierks A."/>
            <person name="Storesund J.E."/>
            <person name="Kallscheuer N."/>
            <person name="Luecker S."/>
            <person name="Lage O.M."/>
            <person name="Pohl T."/>
            <person name="Merkel B.J."/>
            <person name="Hornburger P."/>
            <person name="Mueller R.-W."/>
            <person name="Bruemmer F."/>
            <person name="Labrenz M."/>
            <person name="Spormann A.M."/>
            <person name="Op den Camp H."/>
            <person name="Overmann J."/>
            <person name="Amann R."/>
            <person name="Jetten M.S.M."/>
            <person name="Mascher T."/>
            <person name="Medema M.H."/>
            <person name="Devos D.P."/>
            <person name="Kaster A.-K."/>
            <person name="Ovreas L."/>
            <person name="Rohde M."/>
            <person name="Galperin M.Y."/>
            <person name="Jogler C."/>
        </authorList>
    </citation>
    <scope>NUCLEOTIDE SEQUENCE [LARGE SCALE GENOMIC DNA]</scope>
    <source>
        <strain evidence="3 4">Q31a</strain>
    </source>
</reference>
<dbReference type="EMBL" id="CP036298">
    <property type="protein sequence ID" value="QDV26131.1"/>
    <property type="molecule type" value="Genomic_DNA"/>
</dbReference>
<feature type="domain" description="Glycosyltransferase subfamily 4-like N-terminal" evidence="2">
    <location>
        <begin position="25"/>
        <end position="201"/>
    </location>
</feature>
<keyword evidence="4" id="KW-1185">Reference proteome</keyword>
<dbReference type="InterPro" id="IPR028098">
    <property type="entry name" value="Glyco_trans_4-like_N"/>
</dbReference>
<dbReference type="SUPFAM" id="SSF53756">
    <property type="entry name" value="UDP-Glycosyltransferase/glycogen phosphorylase"/>
    <property type="match status" value="1"/>
</dbReference>